<dbReference type="RefSeq" id="WP_275108795.1">
    <property type="nucleotide sequence ID" value="NZ_JAKJSC010000001.1"/>
</dbReference>
<dbReference type="InterPro" id="IPR016181">
    <property type="entry name" value="Acyl_CoA_acyltransferase"/>
</dbReference>
<dbReference type="Pfam" id="PF13480">
    <property type="entry name" value="Acetyltransf_6"/>
    <property type="match status" value="1"/>
</dbReference>
<feature type="domain" description="BioF2-like acetyltransferase" evidence="1">
    <location>
        <begin position="168"/>
        <end position="307"/>
    </location>
</feature>
<keyword evidence="3" id="KW-1185">Reference proteome</keyword>
<evidence type="ECO:0000259" key="1">
    <source>
        <dbReference type="Pfam" id="PF13480"/>
    </source>
</evidence>
<protein>
    <submittedName>
        <fullName evidence="2">GNAT family N-acetyltransferase</fullName>
    </submittedName>
</protein>
<name>A0ABT5VPU9_9BACT</name>
<dbReference type="Proteomes" id="UP001528920">
    <property type="component" value="Unassembled WGS sequence"/>
</dbReference>
<sequence length="358" mass="42566">MYSFKQVSLKDLERIKYESEMLCCDFEWITNWYSTFGKVENNVLGYHKTPYIVTVYKEDVLVAIVPLVKLDRKYCKCIKLEFVEFLGQQWGSSGNDVITLESLGRSFAQELSDWVKKNINYHFLFLKYLPKTTVLNEKYKLYHYAGEPFIPVNRYAGYEDFLLKAYAKRFRKQLDRTLRKIKRDGFELELSTEEINDANFKEIKRISKTKLSDGKGFVYGDPDKEAFYLKMFKIYQSNVQFVKFNKQAIAYVINIDFKDQRLAIDCAFDRDYKTYGAGIHCMNFNIQNSFKNGYENYSFGVGLDPYKFQFTNQAKSTYMCFDYKFRFKSLLALPYLLYRVKRTDHIVLDQLQKQAHHE</sequence>
<accession>A0ABT5VPU9</accession>
<gene>
    <name evidence="2" type="ORF">L3049_05490</name>
</gene>
<reference evidence="2 3" key="1">
    <citation type="submission" date="2022-01" db="EMBL/GenBank/DDBJ databases">
        <title>Labilibaculum sp. nov, a marine bacterium isolated from Antarctica.</title>
        <authorList>
            <person name="Dai W."/>
        </authorList>
    </citation>
    <scope>NUCLEOTIDE SEQUENCE [LARGE SCALE GENOMIC DNA]</scope>
    <source>
        <strain evidence="2 3">DW002</strain>
    </source>
</reference>
<proteinExistence type="predicted"/>
<dbReference type="SUPFAM" id="SSF55729">
    <property type="entry name" value="Acyl-CoA N-acyltransferases (Nat)"/>
    <property type="match status" value="1"/>
</dbReference>
<evidence type="ECO:0000313" key="2">
    <source>
        <dbReference type="EMBL" id="MDE5417455.1"/>
    </source>
</evidence>
<dbReference type="InterPro" id="IPR038740">
    <property type="entry name" value="BioF2-like_GNAT_dom"/>
</dbReference>
<evidence type="ECO:0000313" key="3">
    <source>
        <dbReference type="Proteomes" id="UP001528920"/>
    </source>
</evidence>
<organism evidence="2 3">
    <name type="scientific">Paralabilibaculum antarcticum</name>
    <dbReference type="NCBI Taxonomy" id="2912572"/>
    <lineage>
        <taxon>Bacteria</taxon>
        <taxon>Pseudomonadati</taxon>
        <taxon>Bacteroidota</taxon>
        <taxon>Bacteroidia</taxon>
        <taxon>Marinilabiliales</taxon>
        <taxon>Marinifilaceae</taxon>
        <taxon>Paralabilibaculum</taxon>
    </lineage>
</organism>
<dbReference type="EMBL" id="JAKJSC010000001">
    <property type="protein sequence ID" value="MDE5417455.1"/>
    <property type="molecule type" value="Genomic_DNA"/>
</dbReference>
<comment type="caution">
    <text evidence="2">The sequence shown here is derived from an EMBL/GenBank/DDBJ whole genome shotgun (WGS) entry which is preliminary data.</text>
</comment>
<dbReference type="Gene3D" id="3.40.630.30">
    <property type="match status" value="1"/>
</dbReference>